<evidence type="ECO:0000256" key="1">
    <source>
        <dbReference type="SAM" id="SignalP"/>
    </source>
</evidence>
<organism evidence="2 3">
    <name type="scientific">Ficus carica</name>
    <name type="common">Common fig</name>
    <dbReference type="NCBI Taxonomy" id="3494"/>
    <lineage>
        <taxon>Eukaryota</taxon>
        <taxon>Viridiplantae</taxon>
        <taxon>Streptophyta</taxon>
        <taxon>Embryophyta</taxon>
        <taxon>Tracheophyta</taxon>
        <taxon>Spermatophyta</taxon>
        <taxon>Magnoliopsida</taxon>
        <taxon>eudicotyledons</taxon>
        <taxon>Gunneridae</taxon>
        <taxon>Pentapetalae</taxon>
        <taxon>rosids</taxon>
        <taxon>fabids</taxon>
        <taxon>Rosales</taxon>
        <taxon>Moraceae</taxon>
        <taxon>Ficeae</taxon>
        <taxon>Ficus</taxon>
    </lineage>
</organism>
<evidence type="ECO:0000313" key="2">
    <source>
        <dbReference type="EMBL" id="GMN54742.1"/>
    </source>
</evidence>
<keyword evidence="1" id="KW-0732">Signal</keyword>
<reference evidence="2" key="1">
    <citation type="submission" date="2023-07" db="EMBL/GenBank/DDBJ databases">
        <title>draft genome sequence of fig (Ficus carica).</title>
        <authorList>
            <person name="Takahashi T."/>
            <person name="Nishimura K."/>
        </authorList>
    </citation>
    <scope>NUCLEOTIDE SEQUENCE</scope>
</reference>
<name>A0AA88AP66_FICCA</name>
<protein>
    <submittedName>
        <fullName evidence="2">Uncharacterized protein</fullName>
    </submittedName>
</protein>
<keyword evidence="3" id="KW-1185">Reference proteome</keyword>
<accession>A0AA88AP66</accession>
<dbReference type="EMBL" id="BTGU01000053">
    <property type="protein sequence ID" value="GMN54742.1"/>
    <property type="molecule type" value="Genomic_DNA"/>
</dbReference>
<gene>
    <name evidence="2" type="ORF">TIFTF001_023868</name>
</gene>
<evidence type="ECO:0000313" key="3">
    <source>
        <dbReference type="Proteomes" id="UP001187192"/>
    </source>
</evidence>
<feature type="signal peptide" evidence="1">
    <location>
        <begin position="1"/>
        <end position="23"/>
    </location>
</feature>
<feature type="chain" id="PRO_5041668052" evidence="1">
    <location>
        <begin position="24"/>
        <end position="113"/>
    </location>
</feature>
<comment type="caution">
    <text evidence="2">The sequence shown here is derived from an EMBL/GenBank/DDBJ whole genome shotgun (WGS) entry which is preliminary data.</text>
</comment>
<dbReference type="Proteomes" id="UP001187192">
    <property type="component" value="Unassembled WGS sequence"/>
</dbReference>
<sequence>MAFNKVSMALLVLLIVDTTLADARVDHFAVSSQSEVAEFCSTCGCTKESGTTKCYRTERKVGGCSLACGSACICVRSIPPTCWCSYEVETCSPERCPSTAAKLENLLTLNGNH</sequence>
<proteinExistence type="predicted"/>
<dbReference type="AlphaFoldDB" id="A0AA88AP66"/>